<protein>
    <submittedName>
        <fullName evidence="5">LacI family DNA-binding transcriptional regulator</fullName>
    </submittedName>
</protein>
<dbReference type="SMART" id="SM00354">
    <property type="entry name" value="HTH_LACI"/>
    <property type="match status" value="1"/>
</dbReference>
<proteinExistence type="predicted"/>
<dbReference type="PANTHER" id="PTHR30146:SF109">
    <property type="entry name" value="HTH-TYPE TRANSCRIPTIONAL REGULATOR GALS"/>
    <property type="match status" value="1"/>
</dbReference>
<dbReference type="InterPro" id="IPR010982">
    <property type="entry name" value="Lambda_DNA-bd_dom_sf"/>
</dbReference>
<accession>A0ABP8J922</accession>
<dbReference type="Proteomes" id="UP001500635">
    <property type="component" value="Unassembled WGS sequence"/>
</dbReference>
<evidence type="ECO:0000256" key="2">
    <source>
        <dbReference type="ARBA" id="ARBA00023125"/>
    </source>
</evidence>
<evidence type="ECO:0000256" key="3">
    <source>
        <dbReference type="ARBA" id="ARBA00023163"/>
    </source>
</evidence>
<name>A0ABP8J922_9ACTN</name>
<dbReference type="PANTHER" id="PTHR30146">
    <property type="entry name" value="LACI-RELATED TRANSCRIPTIONAL REPRESSOR"/>
    <property type="match status" value="1"/>
</dbReference>
<dbReference type="CDD" id="cd01392">
    <property type="entry name" value="HTH_LacI"/>
    <property type="match status" value="1"/>
</dbReference>
<dbReference type="EMBL" id="BAABFR010000011">
    <property type="protein sequence ID" value="GAA4387095.1"/>
    <property type="molecule type" value="Genomic_DNA"/>
</dbReference>
<dbReference type="CDD" id="cd06267">
    <property type="entry name" value="PBP1_LacI_sugar_binding-like"/>
    <property type="match status" value="1"/>
</dbReference>
<dbReference type="SUPFAM" id="SSF53822">
    <property type="entry name" value="Periplasmic binding protein-like I"/>
    <property type="match status" value="1"/>
</dbReference>
<dbReference type="InterPro" id="IPR000843">
    <property type="entry name" value="HTH_LacI"/>
</dbReference>
<keyword evidence="1" id="KW-0805">Transcription regulation</keyword>
<gene>
    <name evidence="5" type="ORF">GCM10023147_11130</name>
</gene>
<reference evidence="6" key="1">
    <citation type="journal article" date="2019" name="Int. J. Syst. Evol. Microbiol.">
        <title>The Global Catalogue of Microorganisms (GCM) 10K type strain sequencing project: providing services to taxonomists for standard genome sequencing and annotation.</title>
        <authorList>
            <consortium name="The Broad Institute Genomics Platform"/>
            <consortium name="The Broad Institute Genome Sequencing Center for Infectious Disease"/>
            <person name="Wu L."/>
            <person name="Ma J."/>
        </authorList>
    </citation>
    <scope>NUCLEOTIDE SEQUENCE [LARGE SCALE GENOMIC DNA]</scope>
    <source>
        <strain evidence="6">JCM 17688</strain>
    </source>
</reference>
<dbReference type="SUPFAM" id="SSF47413">
    <property type="entry name" value="lambda repressor-like DNA-binding domains"/>
    <property type="match status" value="1"/>
</dbReference>
<keyword evidence="2 5" id="KW-0238">DNA-binding</keyword>
<evidence type="ECO:0000313" key="6">
    <source>
        <dbReference type="Proteomes" id="UP001500635"/>
    </source>
</evidence>
<evidence type="ECO:0000259" key="4">
    <source>
        <dbReference type="PROSITE" id="PS50932"/>
    </source>
</evidence>
<dbReference type="Gene3D" id="1.10.260.40">
    <property type="entry name" value="lambda repressor-like DNA-binding domains"/>
    <property type="match status" value="1"/>
</dbReference>
<evidence type="ECO:0000256" key="1">
    <source>
        <dbReference type="ARBA" id="ARBA00023015"/>
    </source>
</evidence>
<feature type="domain" description="HTH lacI-type" evidence="4">
    <location>
        <begin position="5"/>
        <end position="59"/>
    </location>
</feature>
<sequence>MTQMTTMRDVAAIADVSVKTVSRVFNGDPHVTPETRARVEAVLRELNYVPNTLATAFRSGRAPVIGIAVPDIVDPFFAAIAQAIEAQAAASGMSVLVTSVGADPDREATVVEALLKHSLSGLVIAPITTDQSYLKPWTANTPIVFVDRAPTRLVADSFTEDDTGGAFDATSHIIGHGHSRIAFLGDTNEIPTTQGRIAGYEAALACHGIPVRDELVAMGVRDRRSAADAIAGLASLPTPPTAVFCSNARCTMAAIPALKPLGWAVVGFGDFPMADLLTPSITVVDQDPSALGSLAAGRILDRIDHPNRRYRRRTVLPVTLVTRDSCAAPAGSCAERRALGA</sequence>
<evidence type="ECO:0000313" key="5">
    <source>
        <dbReference type="EMBL" id="GAA4387095.1"/>
    </source>
</evidence>
<keyword evidence="6" id="KW-1185">Reference proteome</keyword>
<comment type="caution">
    <text evidence="5">The sequence shown here is derived from an EMBL/GenBank/DDBJ whole genome shotgun (WGS) entry which is preliminary data.</text>
</comment>
<dbReference type="InterPro" id="IPR028082">
    <property type="entry name" value="Peripla_BP_I"/>
</dbReference>
<organism evidence="5 6">
    <name type="scientific">Tsukamurella soli</name>
    <dbReference type="NCBI Taxonomy" id="644556"/>
    <lineage>
        <taxon>Bacteria</taxon>
        <taxon>Bacillati</taxon>
        <taxon>Actinomycetota</taxon>
        <taxon>Actinomycetes</taxon>
        <taxon>Mycobacteriales</taxon>
        <taxon>Tsukamurellaceae</taxon>
        <taxon>Tsukamurella</taxon>
    </lineage>
</organism>
<dbReference type="Pfam" id="PF00532">
    <property type="entry name" value="Peripla_BP_1"/>
    <property type="match status" value="1"/>
</dbReference>
<keyword evidence="3" id="KW-0804">Transcription</keyword>
<dbReference type="GO" id="GO:0003677">
    <property type="term" value="F:DNA binding"/>
    <property type="evidence" value="ECO:0007669"/>
    <property type="project" value="UniProtKB-KW"/>
</dbReference>
<dbReference type="InterPro" id="IPR001761">
    <property type="entry name" value="Peripla_BP/Lac1_sug-bd_dom"/>
</dbReference>
<dbReference type="PROSITE" id="PS50932">
    <property type="entry name" value="HTH_LACI_2"/>
    <property type="match status" value="1"/>
</dbReference>
<dbReference type="Pfam" id="PF00356">
    <property type="entry name" value="LacI"/>
    <property type="match status" value="1"/>
</dbReference>
<dbReference type="Gene3D" id="3.40.50.2300">
    <property type="match status" value="2"/>
</dbReference>